<accession>A0A2T1FEX7</accession>
<evidence type="ECO:0000256" key="2">
    <source>
        <dbReference type="ARBA" id="ARBA00006432"/>
    </source>
</evidence>
<feature type="domain" description="Carrier" evidence="5">
    <location>
        <begin position="1019"/>
        <end position="1094"/>
    </location>
</feature>
<comment type="caution">
    <text evidence="6">The sequence shown here is derived from an EMBL/GenBank/DDBJ whole genome shotgun (WGS) entry which is preliminary data.</text>
</comment>
<dbReference type="InterPro" id="IPR001242">
    <property type="entry name" value="Condensation_dom"/>
</dbReference>
<keyword evidence="3" id="KW-0596">Phosphopantetheine</keyword>
<dbReference type="Pfam" id="PF00501">
    <property type="entry name" value="AMP-binding"/>
    <property type="match status" value="1"/>
</dbReference>
<dbReference type="SUPFAM" id="SSF56801">
    <property type="entry name" value="Acetyl-CoA synthetase-like"/>
    <property type="match status" value="1"/>
</dbReference>
<dbReference type="InterPro" id="IPR009081">
    <property type="entry name" value="PP-bd_ACP"/>
</dbReference>
<dbReference type="GO" id="GO:0005829">
    <property type="term" value="C:cytosol"/>
    <property type="evidence" value="ECO:0007669"/>
    <property type="project" value="TreeGrafter"/>
</dbReference>
<sequence>MNISDRIANLSPEKLALLQERLMKKGEPGVKKSRISPRHSNEPAPLSFAQQRLWFLNQLEPDSPFNISIAIRMNGDLNVDALAQTLNAMVDRHLALRTTFAVIDERVVQLVMPSQAVDFRTIDLSHLSSEKCQVDVDRILSAEPLRPFNLAADLMLRATLIRLNESEHILLLVMHHIAADGWSVGILFREFASFYEGFAMDNPVQLPELTLQYTDFAQWQREYLTGDVLKTQLEYWRQHLADAPRFLTMTTDRPRPSIQTFKGGTIYFQIDRELTQQIKNLCQQSGSTLFMVLMAAFGTLLSRYSGQDDVVIGSPIANRHRSEVESIIGCFINTLALRVNSQGNPTFLELLAQVRETTLGAYDRQDFPLEKLVEELQPERSLSHALLFQTMFVLQNTNMGKLELPGLTLDMLELEELSAQNDIFVSMEETEAGMTGELGYNSDLFDRSTIDRLAINFQTLLASIVANPNQSVTQLPLLGTIESQQLLIDWNDTQVEFPLDRCFAQLFEQQVATTPTAIAVVFKNQQLTYQQLNDRANRWARHLVELGVEAETIVALMGDRDIDFLTAILAVFKAGGAYLPLNPEHPAERIQQVLLQGKVPFVLAQQQYLSTVVSVVGQLETKPQILYIEELERLEYSTENLPIRSTPDNLAYVIYTSGSTGTPKGAMLEQRGMVNHLYAKVTDLKLGANDIVAQTASQTFDISIWQFLVALLVGGKVEIVPTEIATDPTRLFALVQNQQISVLEIVPSLLRMMLQQIEDGATPTALSSLRWLLLTGEALPPQLCRQWFAHYPSIPMLNAYGPTECSDDVTHYPIDSAPAPEVLNLPIGRPIANTQLYILDNQLQPVPIGVAGELYVGGAGVGRGYLNAPELTEQAFIPNPFSPSPSQRLYKTGDKARYLPDGNIEFLGRIDFQVKIRGFRIELGEIEAVLSDYPQVREATVIDREEQVGNQYLAAYIVASAPIETNSLREFLKQKLPDYMVPSAFIFLDSIPLTPNGKVDRKALPIPDLGVAESNNLVAPETPTQVEISQLWAEILNLPEVGIHNNFFELGGHSLLATQIMSRLRSSFGVELPLRKLFEAPTVAELADCVDRLLDREEIEI</sequence>
<dbReference type="Gene3D" id="3.40.50.980">
    <property type="match status" value="2"/>
</dbReference>
<dbReference type="FunFam" id="3.30.300.30:FF:000010">
    <property type="entry name" value="Enterobactin synthetase component F"/>
    <property type="match status" value="1"/>
</dbReference>
<dbReference type="Pfam" id="PF00668">
    <property type="entry name" value="Condensation"/>
    <property type="match status" value="1"/>
</dbReference>
<evidence type="ECO:0000256" key="1">
    <source>
        <dbReference type="ARBA" id="ARBA00001957"/>
    </source>
</evidence>
<dbReference type="GO" id="GO:0044550">
    <property type="term" value="P:secondary metabolite biosynthetic process"/>
    <property type="evidence" value="ECO:0007669"/>
    <property type="project" value="UniProtKB-ARBA"/>
</dbReference>
<reference evidence="6 7" key="1">
    <citation type="submission" date="2018-03" db="EMBL/GenBank/DDBJ databases">
        <title>The ancient ancestry and fast evolution of plastids.</title>
        <authorList>
            <person name="Moore K.R."/>
            <person name="Magnabosco C."/>
            <person name="Momper L."/>
            <person name="Gold D.A."/>
            <person name="Bosak T."/>
            <person name="Fournier G.P."/>
        </authorList>
    </citation>
    <scope>NUCLEOTIDE SEQUENCE [LARGE SCALE GENOMIC DNA]</scope>
    <source>
        <strain evidence="6 7">CCALA 037</strain>
    </source>
</reference>
<dbReference type="SUPFAM" id="SSF52777">
    <property type="entry name" value="CoA-dependent acyltransferases"/>
    <property type="match status" value="2"/>
</dbReference>
<gene>
    <name evidence="6" type="ORF">C7B77_26155</name>
</gene>
<dbReference type="RefSeq" id="WP_106311903.1">
    <property type="nucleotide sequence ID" value="NZ_PVWO01000549.1"/>
</dbReference>
<dbReference type="PANTHER" id="PTHR45527">
    <property type="entry name" value="NONRIBOSOMAL PEPTIDE SYNTHETASE"/>
    <property type="match status" value="1"/>
</dbReference>
<dbReference type="GO" id="GO:0043041">
    <property type="term" value="P:amino acid activation for nonribosomal peptide biosynthetic process"/>
    <property type="evidence" value="ECO:0007669"/>
    <property type="project" value="TreeGrafter"/>
</dbReference>
<dbReference type="FunFam" id="3.40.50.12780:FF:000012">
    <property type="entry name" value="Non-ribosomal peptide synthetase"/>
    <property type="match status" value="1"/>
</dbReference>
<dbReference type="PROSITE" id="PS00455">
    <property type="entry name" value="AMP_BINDING"/>
    <property type="match status" value="1"/>
</dbReference>
<evidence type="ECO:0000313" key="7">
    <source>
        <dbReference type="Proteomes" id="UP000238937"/>
    </source>
</evidence>
<comment type="similarity">
    <text evidence="2">Belongs to the ATP-dependent AMP-binding enzyme family.</text>
</comment>
<dbReference type="Gene3D" id="3.30.559.30">
    <property type="entry name" value="Nonribosomal peptide synthetase, condensation domain"/>
    <property type="match status" value="1"/>
</dbReference>
<dbReference type="FunFam" id="1.10.1200.10:FF:000005">
    <property type="entry name" value="Nonribosomal peptide synthetase 1"/>
    <property type="match status" value="1"/>
</dbReference>
<dbReference type="Gene3D" id="3.30.559.10">
    <property type="entry name" value="Chloramphenicol acetyltransferase-like domain"/>
    <property type="match status" value="1"/>
</dbReference>
<dbReference type="AlphaFoldDB" id="A0A2T1FEX7"/>
<dbReference type="SUPFAM" id="SSF47336">
    <property type="entry name" value="ACP-like"/>
    <property type="match status" value="1"/>
</dbReference>
<dbReference type="InterPro" id="IPR000873">
    <property type="entry name" value="AMP-dep_synth/lig_dom"/>
</dbReference>
<evidence type="ECO:0000256" key="3">
    <source>
        <dbReference type="ARBA" id="ARBA00022450"/>
    </source>
</evidence>
<dbReference type="PANTHER" id="PTHR45527:SF1">
    <property type="entry name" value="FATTY ACID SYNTHASE"/>
    <property type="match status" value="1"/>
</dbReference>
<dbReference type="InterPro" id="IPR025110">
    <property type="entry name" value="AMP-bd_C"/>
</dbReference>
<dbReference type="Gene3D" id="1.10.1200.10">
    <property type="entry name" value="ACP-like"/>
    <property type="match status" value="1"/>
</dbReference>
<dbReference type="InterPro" id="IPR020845">
    <property type="entry name" value="AMP-binding_CS"/>
</dbReference>
<keyword evidence="7" id="KW-1185">Reference proteome</keyword>
<evidence type="ECO:0000313" key="6">
    <source>
        <dbReference type="EMBL" id="PSB43501.1"/>
    </source>
</evidence>
<dbReference type="OrthoDB" id="9765680at2"/>
<dbReference type="FunFam" id="3.40.50.980:FF:000001">
    <property type="entry name" value="Non-ribosomal peptide synthetase"/>
    <property type="match status" value="1"/>
</dbReference>
<dbReference type="InterPro" id="IPR045851">
    <property type="entry name" value="AMP-bd_C_sf"/>
</dbReference>
<dbReference type="InterPro" id="IPR010071">
    <property type="entry name" value="AA_adenyl_dom"/>
</dbReference>
<proteinExistence type="inferred from homology"/>
<dbReference type="GO" id="GO:0003824">
    <property type="term" value="F:catalytic activity"/>
    <property type="evidence" value="ECO:0007669"/>
    <property type="project" value="InterPro"/>
</dbReference>
<dbReference type="InterPro" id="IPR023213">
    <property type="entry name" value="CAT-like_dom_sf"/>
</dbReference>
<keyword evidence="4" id="KW-0597">Phosphoprotein</keyword>
<dbReference type="PROSITE" id="PS50075">
    <property type="entry name" value="CARRIER"/>
    <property type="match status" value="1"/>
</dbReference>
<evidence type="ECO:0000259" key="5">
    <source>
        <dbReference type="PROSITE" id="PS50075"/>
    </source>
</evidence>
<protein>
    <submittedName>
        <fullName evidence="6">Non-ribosomal peptide synthetase</fullName>
    </submittedName>
</protein>
<dbReference type="FunFam" id="3.30.559.30:FF:000001">
    <property type="entry name" value="Non-ribosomal peptide synthetase"/>
    <property type="match status" value="1"/>
</dbReference>
<dbReference type="Proteomes" id="UP000238937">
    <property type="component" value="Unassembled WGS sequence"/>
</dbReference>
<dbReference type="NCBIfam" id="TIGR01733">
    <property type="entry name" value="AA-adenyl-dom"/>
    <property type="match status" value="1"/>
</dbReference>
<dbReference type="EMBL" id="PVWO01000549">
    <property type="protein sequence ID" value="PSB43501.1"/>
    <property type="molecule type" value="Genomic_DNA"/>
</dbReference>
<dbReference type="Pfam" id="PF00550">
    <property type="entry name" value="PP-binding"/>
    <property type="match status" value="1"/>
</dbReference>
<dbReference type="Gene3D" id="3.30.300.30">
    <property type="match status" value="1"/>
</dbReference>
<dbReference type="GO" id="GO:0031177">
    <property type="term" value="F:phosphopantetheine binding"/>
    <property type="evidence" value="ECO:0007669"/>
    <property type="project" value="InterPro"/>
</dbReference>
<dbReference type="Pfam" id="PF13193">
    <property type="entry name" value="AMP-binding_C"/>
    <property type="match status" value="1"/>
</dbReference>
<dbReference type="Gene3D" id="2.30.38.10">
    <property type="entry name" value="Luciferase, Domain 3"/>
    <property type="match status" value="1"/>
</dbReference>
<dbReference type="FunFam" id="2.30.38.10:FF:000001">
    <property type="entry name" value="Non-ribosomal peptide synthetase PvdI"/>
    <property type="match status" value="1"/>
</dbReference>
<name>A0A2T1FEX7_9CYAN</name>
<dbReference type="CDD" id="cd19531">
    <property type="entry name" value="LCL_NRPS-like"/>
    <property type="match status" value="1"/>
</dbReference>
<dbReference type="InterPro" id="IPR036736">
    <property type="entry name" value="ACP-like_sf"/>
</dbReference>
<dbReference type="CDD" id="cd05930">
    <property type="entry name" value="A_NRPS"/>
    <property type="match status" value="1"/>
</dbReference>
<dbReference type="SMART" id="SM00823">
    <property type="entry name" value="PKS_PP"/>
    <property type="match status" value="1"/>
</dbReference>
<organism evidence="6 7">
    <name type="scientific">Chamaesiphon polymorphus CCALA 037</name>
    <dbReference type="NCBI Taxonomy" id="2107692"/>
    <lineage>
        <taxon>Bacteria</taxon>
        <taxon>Bacillati</taxon>
        <taxon>Cyanobacteriota</taxon>
        <taxon>Cyanophyceae</taxon>
        <taxon>Gomontiellales</taxon>
        <taxon>Chamaesiphonaceae</taxon>
        <taxon>Chamaesiphon</taxon>
    </lineage>
</organism>
<evidence type="ECO:0000256" key="4">
    <source>
        <dbReference type="ARBA" id="ARBA00022553"/>
    </source>
</evidence>
<dbReference type="GO" id="GO:0008610">
    <property type="term" value="P:lipid biosynthetic process"/>
    <property type="evidence" value="ECO:0007669"/>
    <property type="project" value="UniProtKB-ARBA"/>
</dbReference>
<dbReference type="InterPro" id="IPR020806">
    <property type="entry name" value="PKS_PP-bd"/>
</dbReference>
<comment type="cofactor">
    <cofactor evidence="1">
        <name>pantetheine 4'-phosphate</name>
        <dbReference type="ChEBI" id="CHEBI:47942"/>
    </cofactor>
</comment>